<reference evidence="3" key="2">
    <citation type="submission" date="2006-09" db="EMBL/GenBank/DDBJ databases">
        <title>The genome sequence of Plasmodium falciparum Dd2.</title>
        <authorList>
            <consortium name="The Broad Institute Genome Sequencing Platform"/>
            <person name="Birren B."/>
            <person name="Lander E."/>
            <person name="Galagan J."/>
            <person name="Nusbaum C."/>
            <person name="Devon K."/>
            <person name="Henn M."/>
            <person name="Jaffe D."/>
            <person name="Butler J."/>
            <person name="Alvarez P."/>
            <person name="Gnerre S."/>
            <person name="Grabherr M."/>
            <person name="Kleber M."/>
            <person name="Mauceli E."/>
            <person name="Brockman W."/>
            <person name="MacCallum I.A."/>
            <person name="Rounsley S."/>
            <person name="Young S."/>
            <person name="LaButti K."/>
            <person name="Pushparaj V."/>
            <person name="DeCaprio D."/>
            <person name="Crawford M."/>
            <person name="Koehrsen M."/>
            <person name="Engels R."/>
            <person name="Montgomery P."/>
            <person name="Pearson M."/>
            <person name="Howarth C."/>
            <person name="Larson L."/>
            <person name="Luoma S."/>
            <person name="White J."/>
            <person name="Kodira C."/>
            <person name="Zeng Q."/>
            <person name="O'Leary S."/>
            <person name="Yandava C."/>
            <person name="Alvarado L."/>
            <person name="Wirth D."/>
            <person name="Volkman S."/>
            <person name="Hartl D."/>
        </authorList>
    </citation>
    <scope>NUCLEOTIDE SEQUENCE [LARGE SCALE GENOMIC DNA]</scope>
</reference>
<feature type="compositionally biased region" description="Basic and acidic residues" evidence="1">
    <location>
        <begin position="21"/>
        <end position="33"/>
    </location>
</feature>
<evidence type="ECO:0000256" key="1">
    <source>
        <dbReference type="SAM" id="MobiDB-lite"/>
    </source>
</evidence>
<dbReference type="AlphaFoldDB" id="A0A0L7M1C4"/>
<dbReference type="Proteomes" id="UP000054282">
    <property type="component" value="Unassembled WGS sequence"/>
</dbReference>
<evidence type="ECO:0000313" key="3">
    <source>
        <dbReference type="Proteomes" id="UP000054282"/>
    </source>
</evidence>
<reference evidence="3" key="1">
    <citation type="submission" date="2006-09" db="EMBL/GenBank/DDBJ databases">
        <title>Annotation of Plasmodium falciparum Dd2.</title>
        <authorList>
            <consortium name="The Broad Institute Genome Sequencing Platform"/>
            <person name="Volkman S.K."/>
            <person name="Neafsey D.E."/>
            <person name="Dash A.P."/>
            <person name="Chitnis C.E."/>
            <person name="Hartl D.L."/>
            <person name="Young S.K."/>
            <person name="Zeng Q."/>
            <person name="Koehrsen M."/>
            <person name="Alvarado L."/>
            <person name="Berlin A."/>
            <person name="Borenstein D."/>
            <person name="Chapman S.B."/>
            <person name="Chen Z."/>
            <person name="Engels R."/>
            <person name="Freedman E."/>
            <person name="Gellesch M."/>
            <person name="Goldberg J."/>
            <person name="Griggs A."/>
            <person name="Gujja S."/>
            <person name="Heilman E.R."/>
            <person name="Heiman D.I."/>
            <person name="Howarth C."/>
            <person name="Jen D."/>
            <person name="Larson L."/>
            <person name="Mehta T."/>
            <person name="Neiman D."/>
            <person name="Park D."/>
            <person name="Pearson M."/>
            <person name="Roberts A."/>
            <person name="Saif S."/>
            <person name="Shea T."/>
            <person name="Shenoy N."/>
            <person name="Sisk P."/>
            <person name="Stolte C."/>
            <person name="Sykes S."/>
            <person name="Walk T."/>
            <person name="White J."/>
            <person name="Yandava C."/>
            <person name="Haas B."/>
            <person name="Henn M.R."/>
            <person name="Nusbaum C."/>
            <person name="Birren B."/>
        </authorList>
    </citation>
    <scope>NUCLEOTIDE SEQUENCE [LARGE SCALE GENOMIC DNA]</scope>
</reference>
<proteinExistence type="predicted"/>
<gene>
    <name evidence="2" type="ORF">PFDG_05493</name>
</gene>
<dbReference type="KEGG" id="pfd:PFDG_05493"/>
<feature type="region of interest" description="Disordered" evidence="1">
    <location>
        <begin position="21"/>
        <end position="46"/>
    </location>
</feature>
<evidence type="ECO:0000313" key="2">
    <source>
        <dbReference type="EMBL" id="KOB86721.1"/>
    </source>
</evidence>
<sequence>MIIHTTTMIYLFLENNHIKLKEKTKGDKSHTQDDDYNEEEEKKECS</sequence>
<protein>
    <submittedName>
        <fullName evidence="2">Uncharacterized protein</fullName>
    </submittedName>
</protein>
<organism evidence="2 3">
    <name type="scientific">Plasmodium falciparum (isolate Dd2)</name>
    <dbReference type="NCBI Taxonomy" id="57267"/>
    <lineage>
        <taxon>Eukaryota</taxon>
        <taxon>Sar</taxon>
        <taxon>Alveolata</taxon>
        <taxon>Apicomplexa</taxon>
        <taxon>Aconoidasida</taxon>
        <taxon>Haemosporida</taxon>
        <taxon>Plasmodiidae</taxon>
        <taxon>Plasmodium</taxon>
        <taxon>Plasmodium (Laverania)</taxon>
    </lineage>
</organism>
<accession>A0A0L7M1C4</accession>
<dbReference type="EMBL" id="DS016354">
    <property type="protein sequence ID" value="KOB86721.1"/>
    <property type="molecule type" value="Genomic_DNA"/>
</dbReference>
<name>A0A0L7M1C4_PLAF4</name>